<organism evidence="2 3">
    <name type="scientific">Dactylonectria macrodidyma</name>
    <dbReference type="NCBI Taxonomy" id="307937"/>
    <lineage>
        <taxon>Eukaryota</taxon>
        <taxon>Fungi</taxon>
        <taxon>Dikarya</taxon>
        <taxon>Ascomycota</taxon>
        <taxon>Pezizomycotina</taxon>
        <taxon>Sordariomycetes</taxon>
        <taxon>Hypocreomycetidae</taxon>
        <taxon>Hypocreales</taxon>
        <taxon>Nectriaceae</taxon>
        <taxon>Dactylonectria</taxon>
    </lineage>
</organism>
<comment type="caution">
    <text evidence="2">The sequence shown here is derived from an EMBL/GenBank/DDBJ whole genome shotgun (WGS) entry which is preliminary data.</text>
</comment>
<name>A0A9P9I8U1_9HYPO</name>
<feature type="region of interest" description="Disordered" evidence="1">
    <location>
        <begin position="1"/>
        <end position="34"/>
    </location>
</feature>
<dbReference type="AlphaFoldDB" id="A0A9P9I8U1"/>
<sequence length="110" mass="12381">MSQPDNSRQRTRPEDSSEDEGPDPTFSENATGRFRSRVQEFANKAEWISEPLYQVGEIVYLATANQQQVAGPYIIISNDIEKATYEIKRMDNGQKHPIPVSETSLKVPGP</sequence>
<evidence type="ECO:0000313" key="2">
    <source>
        <dbReference type="EMBL" id="KAH7110734.1"/>
    </source>
</evidence>
<proteinExistence type="predicted"/>
<dbReference type="OrthoDB" id="4759798at2759"/>
<evidence type="ECO:0000313" key="3">
    <source>
        <dbReference type="Proteomes" id="UP000738349"/>
    </source>
</evidence>
<dbReference type="Proteomes" id="UP000738349">
    <property type="component" value="Unassembled WGS sequence"/>
</dbReference>
<dbReference type="EMBL" id="JAGMUV010000044">
    <property type="protein sequence ID" value="KAH7110734.1"/>
    <property type="molecule type" value="Genomic_DNA"/>
</dbReference>
<accession>A0A9P9I8U1</accession>
<reference evidence="2" key="1">
    <citation type="journal article" date="2021" name="Nat. Commun.">
        <title>Genetic determinants of endophytism in the Arabidopsis root mycobiome.</title>
        <authorList>
            <person name="Mesny F."/>
            <person name="Miyauchi S."/>
            <person name="Thiergart T."/>
            <person name="Pickel B."/>
            <person name="Atanasova L."/>
            <person name="Karlsson M."/>
            <person name="Huettel B."/>
            <person name="Barry K.W."/>
            <person name="Haridas S."/>
            <person name="Chen C."/>
            <person name="Bauer D."/>
            <person name="Andreopoulos W."/>
            <person name="Pangilinan J."/>
            <person name="LaButti K."/>
            <person name="Riley R."/>
            <person name="Lipzen A."/>
            <person name="Clum A."/>
            <person name="Drula E."/>
            <person name="Henrissat B."/>
            <person name="Kohler A."/>
            <person name="Grigoriev I.V."/>
            <person name="Martin F.M."/>
            <person name="Hacquard S."/>
        </authorList>
    </citation>
    <scope>NUCLEOTIDE SEQUENCE</scope>
    <source>
        <strain evidence="2">MPI-CAGE-AT-0147</strain>
    </source>
</reference>
<keyword evidence="3" id="KW-1185">Reference proteome</keyword>
<evidence type="ECO:0000256" key="1">
    <source>
        <dbReference type="SAM" id="MobiDB-lite"/>
    </source>
</evidence>
<protein>
    <submittedName>
        <fullName evidence="2">Uncharacterized protein</fullName>
    </submittedName>
</protein>
<gene>
    <name evidence="2" type="ORF">EDB81DRAFT_831537</name>
</gene>